<feature type="domain" description="Reverse transcriptase zinc-binding" evidence="2">
    <location>
        <begin position="182"/>
        <end position="267"/>
    </location>
</feature>
<evidence type="ECO:0000256" key="1">
    <source>
        <dbReference type="SAM" id="MobiDB-lite"/>
    </source>
</evidence>
<feature type="region of interest" description="Disordered" evidence="1">
    <location>
        <begin position="1"/>
        <end position="35"/>
    </location>
</feature>
<gene>
    <name evidence="3" type="ORF">FSB_LOCUS18958</name>
</gene>
<evidence type="ECO:0000313" key="3">
    <source>
        <dbReference type="EMBL" id="SPC91076.1"/>
    </source>
</evidence>
<dbReference type="EMBL" id="OIVN01001202">
    <property type="protein sequence ID" value="SPC91076.1"/>
    <property type="molecule type" value="Genomic_DNA"/>
</dbReference>
<proteinExistence type="predicted"/>
<dbReference type="InterPro" id="IPR026960">
    <property type="entry name" value="RVT-Znf"/>
</dbReference>
<evidence type="ECO:0000259" key="2">
    <source>
        <dbReference type="Pfam" id="PF13966"/>
    </source>
</evidence>
<feature type="compositionally biased region" description="Polar residues" evidence="1">
    <location>
        <begin position="1"/>
        <end position="11"/>
    </location>
</feature>
<sequence>MAAPSLSQPSLVQVPKPSLLTPKTKTLHTQNSPLFPQHNYNQLSLKTRNGFVPKASFAPVPVPVQSNSNSNSAFPTKKSDNPIIVIDNYDSFTYNLCQVIDSKYGGQGNFWCSNSIRSPHGVSLWKHIRAGSTISWDIEFTRSVQDWELEMVESFMSLLYSQTIRPGVVDSLCWTPSCRGLFEVRSFYTTLISPHPPGIFPWKSVWKAKVPSRVAFFVWTAALGKILTTENLRKRRVTILDWCCMCKSSGESVNHLLVHCPVAWELWSMVLVIFGKNWVMPRDVVDLLSCWKGIRGKSKAGKIWKMVPHCLMWCLWQERNDRTFNEKERTIPALKFHFLHTLLNWSKASHLDGACSLSDMLDMCSASH</sequence>
<dbReference type="AlphaFoldDB" id="A0A2N9FJU0"/>
<dbReference type="Pfam" id="PF13966">
    <property type="entry name" value="zf-RVT"/>
    <property type="match status" value="1"/>
</dbReference>
<reference evidence="3" key="1">
    <citation type="submission" date="2018-02" db="EMBL/GenBank/DDBJ databases">
        <authorList>
            <person name="Cohen D.B."/>
            <person name="Kent A.D."/>
        </authorList>
    </citation>
    <scope>NUCLEOTIDE SEQUENCE</scope>
</reference>
<name>A0A2N9FJU0_FAGSY</name>
<feature type="compositionally biased region" description="Polar residues" evidence="1">
    <location>
        <begin position="21"/>
        <end position="35"/>
    </location>
</feature>
<protein>
    <recommendedName>
        <fullName evidence="2">Reverse transcriptase zinc-binding domain-containing protein</fullName>
    </recommendedName>
</protein>
<accession>A0A2N9FJU0</accession>
<organism evidence="3">
    <name type="scientific">Fagus sylvatica</name>
    <name type="common">Beechnut</name>
    <dbReference type="NCBI Taxonomy" id="28930"/>
    <lineage>
        <taxon>Eukaryota</taxon>
        <taxon>Viridiplantae</taxon>
        <taxon>Streptophyta</taxon>
        <taxon>Embryophyta</taxon>
        <taxon>Tracheophyta</taxon>
        <taxon>Spermatophyta</taxon>
        <taxon>Magnoliopsida</taxon>
        <taxon>eudicotyledons</taxon>
        <taxon>Gunneridae</taxon>
        <taxon>Pentapetalae</taxon>
        <taxon>rosids</taxon>
        <taxon>fabids</taxon>
        <taxon>Fagales</taxon>
        <taxon>Fagaceae</taxon>
        <taxon>Fagus</taxon>
    </lineage>
</organism>